<dbReference type="Proteomes" id="UP000712157">
    <property type="component" value="Unassembled WGS sequence"/>
</dbReference>
<keyword evidence="3" id="KW-1185">Reference proteome</keyword>
<evidence type="ECO:0000313" key="2">
    <source>
        <dbReference type="EMBL" id="MBU9739391.1"/>
    </source>
</evidence>
<sequence length="114" mass="12998">MDSMFVLLDVIVFGCGIYCLYAWYLMKAKGEVKTGFLVSKDVDMKKCKDLPGYLSYMGPRTLIFALFTTVYGGICLINDFVLQIGSTLFFGMIVFFVALVWFALCTRKAMKTFW</sequence>
<name>A0A949K3F1_9FIRM</name>
<proteinExistence type="predicted"/>
<reference evidence="2" key="1">
    <citation type="submission" date="2021-06" db="EMBL/GenBank/DDBJ databases">
        <title>Description of novel taxa of the family Lachnospiraceae.</title>
        <authorList>
            <person name="Chaplin A.V."/>
            <person name="Sokolova S.R."/>
            <person name="Pikina A.P."/>
            <person name="Korzhanova M."/>
            <person name="Belova V."/>
            <person name="Korostin D."/>
            <person name="Efimov B.A."/>
        </authorList>
    </citation>
    <scope>NUCLEOTIDE SEQUENCE</scope>
    <source>
        <strain evidence="2">ASD5720</strain>
    </source>
</reference>
<accession>A0A949K3F1</accession>
<gene>
    <name evidence="2" type="ORF">KTH89_22920</name>
</gene>
<organism evidence="2 3">
    <name type="scientific">Diplocloster agilis</name>
    <dbReference type="NCBI Taxonomy" id="2850323"/>
    <lineage>
        <taxon>Bacteria</taxon>
        <taxon>Bacillati</taxon>
        <taxon>Bacillota</taxon>
        <taxon>Clostridia</taxon>
        <taxon>Lachnospirales</taxon>
        <taxon>Lachnospiraceae</taxon>
        <taxon>Diplocloster</taxon>
    </lineage>
</organism>
<keyword evidence="1" id="KW-0812">Transmembrane</keyword>
<evidence type="ECO:0008006" key="4">
    <source>
        <dbReference type="Google" id="ProtNLM"/>
    </source>
</evidence>
<feature type="transmembrane region" description="Helical" evidence="1">
    <location>
        <begin position="80"/>
        <end position="104"/>
    </location>
</feature>
<keyword evidence="1" id="KW-0472">Membrane</keyword>
<feature type="transmembrane region" description="Helical" evidence="1">
    <location>
        <begin position="53"/>
        <end position="74"/>
    </location>
</feature>
<keyword evidence="1" id="KW-1133">Transmembrane helix</keyword>
<evidence type="ECO:0000256" key="1">
    <source>
        <dbReference type="SAM" id="Phobius"/>
    </source>
</evidence>
<dbReference type="AlphaFoldDB" id="A0A949K3F1"/>
<evidence type="ECO:0000313" key="3">
    <source>
        <dbReference type="Proteomes" id="UP000712157"/>
    </source>
</evidence>
<dbReference type="RefSeq" id="WP_158344167.1">
    <property type="nucleotide sequence ID" value="NZ_JAHQCW010000058.1"/>
</dbReference>
<feature type="transmembrane region" description="Helical" evidence="1">
    <location>
        <begin position="6"/>
        <end position="26"/>
    </location>
</feature>
<protein>
    <recommendedName>
        <fullName evidence="4">DUF3784 domain-containing protein</fullName>
    </recommendedName>
</protein>
<dbReference type="EMBL" id="JAHQCW010000058">
    <property type="protein sequence ID" value="MBU9739391.1"/>
    <property type="molecule type" value="Genomic_DNA"/>
</dbReference>
<comment type="caution">
    <text evidence="2">The sequence shown here is derived from an EMBL/GenBank/DDBJ whole genome shotgun (WGS) entry which is preliminary data.</text>
</comment>